<dbReference type="EMBL" id="CP029353">
    <property type="protein sequence ID" value="AWK87481.1"/>
    <property type="molecule type" value="Genomic_DNA"/>
</dbReference>
<accession>A0A2S2CSJ1</accession>
<organism evidence="2 3">
    <name type="scientific">Azospirillum thermophilum</name>
    <dbReference type="NCBI Taxonomy" id="2202148"/>
    <lineage>
        <taxon>Bacteria</taxon>
        <taxon>Pseudomonadati</taxon>
        <taxon>Pseudomonadota</taxon>
        <taxon>Alphaproteobacteria</taxon>
        <taxon>Rhodospirillales</taxon>
        <taxon>Azospirillaceae</taxon>
        <taxon>Azospirillum</taxon>
    </lineage>
</organism>
<gene>
    <name evidence="2" type="ORF">DEW08_15750</name>
</gene>
<dbReference type="AlphaFoldDB" id="A0A2S2CSJ1"/>
<sequence length="94" mass="10526">MHQVHQAHQAIPRGARQGCPRFHPGPASHRVDSFTEQGAAELARRIRAAWRRQGWDVTVTVERVASAPDAEGRSLAHFTVRSDLVNGLPRRRLC</sequence>
<protein>
    <submittedName>
        <fullName evidence="2">Uncharacterized protein</fullName>
    </submittedName>
</protein>
<name>A0A2S2CSJ1_9PROT</name>
<dbReference type="RefSeq" id="WP_109328682.1">
    <property type="nucleotide sequence ID" value="NZ_CP029353.1"/>
</dbReference>
<dbReference type="Proteomes" id="UP000245629">
    <property type="component" value="Chromosome 2"/>
</dbReference>
<evidence type="ECO:0000313" key="3">
    <source>
        <dbReference type="Proteomes" id="UP000245629"/>
    </source>
</evidence>
<keyword evidence="3" id="KW-1185">Reference proteome</keyword>
<evidence type="ECO:0000256" key="1">
    <source>
        <dbReference type="SAM" id="MobiDB-lite"/>
    </source>
</evidence>
<reference evidence="3" key="1">
    <citation type="submission" date="2018-05" db="EMBL/GenBank/DDBJ databases">
        <title>Azospirillum thermophila sp. nov., a novel isolated from hot spring.</title>
        <authorList>
            <person name="Zhao Z."/>
        </authorList>
    </citation>
    <scope>NUCLEOTIDE SEQUENCE [LARGE SCALE GENOMIC DNA]</scope>
    <source>
        <strain evidence="3">CFH 70021</strain>
    </source>
</reference>
<evidence type="ECO:0000313" key="2">
    <source>
        <dbReference type="EMBL" id="AWK87481.1"/>
    </source>
</evidence>
<feature type="region of interest" description="Disordered" evidence="1">
    <location>
        <begin position="1"/>
        <end position="33"/>
    </location>
</feature>
<dbReference type="KEGG" id="azz:DEW08_15750"/>
<proteinExistence type="predicted"/>
<dbReference type="OrthoDB" id="7306229at2"/>